<dbReference type="Gene3D" id="2.60.120.10">
    <property type="entry name" value="Jelly Rolls"/>
    <property type="match status" value="1"/>
</dbReference>
<name>A0A1G1T889_9BACT</name>
<evidence type="ECO:0000313" key="3">
    <source>
        <dbReference type="Proteomes" id="UP000177791"/>
    </source>
</evidence>
<proteinExistence type="predicted"/>
<dbReference type="InterPro" id="IPR052044">
    <property type="entry name" value="PKS_Associated_Protein"/>
</dbReference>
<dbReference type="PANTHER" id="PTHR36114:SF1">
    <property type="entry name" value="16.7 KDA PROTEIN IN WHIE LOCUS"/>
    <property type="match status" value="1"/>
</dbReference>
<feature type="domain" description="Cupin type-2" evidence="1">
    <location>
        <begin position="35"/>
        <end position="91"/>
    </location>
</feature>
<dbReference type="Proteomes" id="UP000177791">
    <property type="component" value="Unassembled WGS sequence"/>
</dbReference>
<dbReference type="AlphaFoldDB" id="A0A1G1T889"/>
<protein>
    <submittedName>
        <fullName evidence="2">Mannose-6-phosphate isomerase</fullName>
    </submittedName>
</protein>
<dbReference type="InterPro" id="IPR014710">
    <property type="entry name" value="RmlC-like_jellyroll"/>
</dbReference>
<evidence type="ECO:0000313" key="2">
    <source>
        <dbReference type="EMBL" id="OGX87075.1"/>
    </source>
</evidence>
<dbReference type="InterPro" id="IPR011051">
    <property type="entry name" value="RmlC_Cupin_sf"/>
</dbReference>
<reference evidence="2 3" key="1">
    <citation type="submission" date="2016-08" db="EMBL/GenBank/DDBJ databases">
        <title>Hymenobacter coccineus sp. nov., Hymenobacter lapidarius sp. nov. and Hymenobacter glacialis sp. nov., isolated from Antarctic soil.</title>
        <authorList>
            <person name="Sedlacek I."/>
            <person name="Kralova S."/>
            <person name="Kyrova K."/>
            <person name="Maslanova I."/>
            <person name="Stankova E."/>
            <person name="Vrbovska V."/>
            <person name="Nemec M."/>
            <person name="Bartak M."/>
            <person name="Svec P."/>
            <person name="Busse H.-J."/>
            <person name="Pantucek R."/>
        </authorList>
    </citation>
    <scope>NUCLEOTIDE SEQUENCE [LARGE SCALE GENOMIC DNA]</scope>
    <source>
        <strain evidence="2 3">CCM 8648</strain>
    </source>
</reference>
<gene>
    <name evidence="2" type="ORF">BEN48_11905</name>
</gene>
<dbReference type="PANTHER" id="PTHR36114">
    <property type="entry name" value="16.7 KDA PROTEIN IN WHIE LOCUS"/>
    <property type="match status" value="1"/>
</dbReference>
<comment type="caution">
    <text evidence="2">The sequence shown here is derived from an EMBL/GenBank/DDBJ whole genome shotgun (WGS) entry which is preliminary data.</text>
</comment>
<dbReference type="RefSeq" id="WP_070733277.1">
    <property type="nucleotide sequence ID" value="NZ_MDZC01000045.1"/>
</dbReference>
<dbReference type="CDD" id="cd02226">
    <property type="entry name" value="cupin_YdbB-like"/>
    <property type="match status" value="1"/>
</dbReference>
<evidence type="ECO:0000259" key="1">
    <source>
        <dbReference type="Pfam" id="PF07883"/>
    </source>
</evidence>
<organism evidence="2 3">
    <name type="scientific">Hymenobacter glacialis</name>
    <dbReference type="NCBI Taxonomy" id="1908236"/>
    <lineage>
        <taxon>Bacteria</taxon>
        <taxon>Pseudomonadati</taxon>
        <taxon>Bacteroidota</taxon>
        <taxon>Cytophagia</taxon>
        <taxon>Cytophagales</taxon>
        <taxon>Hymenobacteraceae</taxon>
        <taxon>Hymenobacter</taxon>
    </lineage>
</organism>
<dbReference type="SUPFAM" id="SSF51182">
    <property type="entry name" value="RmlC-like cupins"/>
    <property type="match status" value="1"/>
</dbReference>
<dbReference type="Pfam" id="PF07883">
    <property type="entry name" value="Cupin_2"/>
    <property type="match status" value="1"/>
</dbReference>
<dbReference type="OrthoDB" id="9794183at2"/>
<dbReference type="GO" id="GO:0016853">
    <property type="term" value="F:isomerase activity"/>
    <property type="evidence" value="ECO:0007669"/>
    <property type="project" value="UniProtKB-KW"/>
</dbReference>
<dbReference type="EMBL" id="MDZC01000045">
    <property type="protein sequence ID" value="OGX87075.1"/>
    <property type="molecule type" value="Genomic_DNA"/>
</dbReference>
<dbReference type="STRING" id="1908236.BEN48_11905"/>
<accession>A0A1G1T889</accession>
<dbReference type="InterPro" id="IPR013096">
    <property type="entry name" value="Cupin_2"/>
</dbReference>
<sequence>MPSVINLEEKFGRFTEQWHPHVVADLNDQHVKLAKVQGEFVWHSHEAEDELFVVVKGQLHIEFRDHTATINPGEILVVPRGVEHRPHASEETWIMLVEPQATRHTGTVEHALTRHELPRI</sequence>
<keyword evidence="3" id="KW-1185">Reference proteome</keyword>
<keyword evidence="2" id="KW-0413">Isomerase</keyword>